<dbReference type="SMART" id="SM00100">
    <property type="entry name" value="cNMP"/>
    <property type="match status" value="1"/>
</dbReference>
<dbReference type="SUPFAM" id="SSF51206">
    <property type="entry name" value="cAMP-binding domain-like"/>
    <property type="match status" value="1"/>
</dbReference>
<dbReference type="Pfam" id="PF13545">
    <property type="entry name" value="HTH_Crp_2"/>
    <property type="match status" value="1"/>
</dbReference>
<keyword evidence="2" id="KW-0238">DNA-binding</keyword>
<dbReference type="GO" id="GO:0016301">
    <property type="term" value="F:kinase activity"/>
    <property type="evidence" value="ECO:0007669"/>
    <property type="project" value="UniProtKB-KW"/>
</dbReference>
<accession>A0A1I6H4K1</accession>
<evidence type="ECO:0000313" key="6">
    <source>
        <dbReference type="EMBL" id="SFR49358.1"/>
    </source>
</evidence>
<feature type="domain" description="HTH crp-type" evidence="5">
    <location>
        <begin position="158"/>
        <end position="222"/>
    </location>
</feature>
<keyword evidence="6" id="KW-0418">Kinase</keyword>
<evidence type="ECO:0000256" key="2">
    <source>
        <dbReference type="ARBA" id="ARBA00023125"/>
    </source>
</evidence>
<protein>
    <submittedName>
        <fullName evidence="6">cAMP-binding domain of CRP or a regulatory subunit of cAMP-dependent protein kinases</fullName>
    </submittedName>
</protein>
<dbReference type="STRING" id="670154.SAMN04488002_2506"/>
<dbReference type="InterPro" id="IPR018490">
    <property type="entry name" value="cNMP-bd_dom_sf"/>
</dbReference>
<dbReference type="InterPro" id="IPR036390">
    <property type="entry name" value="WH_DNA-bd_sf"/>
</dbReference>
<evidence type="ECO:0000259" key="5">
    <source>
        <dbReference type="PROSITE" id="PS51063"/>
    </source>
</evidence>
<dbReference type="InterPro" id="IPR012318">
    <property type="entry name" value="HTH_CRP"/>
</dbReference>
<dbReference type="SUPFAM" id="SSF46785">
    <property type="entry name" value="Winged helix' DNA-binding domain"/>
    <property type="match status" value="1"/>
</dbReference>
<feature type="domain" description="Cyclic nucleotide-binding" evidence="4">
    <location>
        <begin position="25"/>
        <end position="117"/>
    </location>
</feature>
<dbReference type="PROSITE" id="PS50042">
    <property type="entry name" value="CNMP_BINDING_3"/>
    <property type="match status" value="1"/>
</dbReference>
<reference evidence="7" key="1">
    <citation type="submission" date="2016-10" db="EMBL/GenBank/DDBJ databases">
        <authorList>
            <person name="Varghese N."/>
            <person name="Submissions S."/>
        </authorList>
    </citation>
    <scope>NUCLEOTIDE SEQUENCE [LARGE SCALE GENOMIC DNA]</scope>
    <source>
        <strain evidence="7">DSM 26921</strain>
    </source>
</reference>
<dbReference type="InterPro" id="IPR036388">
    <property type="entry name" value="WH-like_DNA-bd_sf"/>
</dbReference>
<dbReference type="CDD" id="cd00038">
    <property type="entry name" value="CAP_ED"/>
    <property type="match status" value="1"/>
</dbReference>
<dbReference type="PANTHER" id="PTHR24567:SF26">
    <property type="entry name" value="REGULATORY PROTEIN YEIL"/>
    <property type="match status" value="1"/>
</dbReference>
<organism evidence="6 7">
    <name type="scientific">Litoreibacter janthinus</name>
    <dbReference type="NCBI Taxonomy" id="670154"/>
    <lineage>
        <taxon>Bacteria</taxon>
        <taxon>Pseudomonadati</taxon>
        <taxon>Pseudomonadota</taxon>
        <taxon>Alphaproteobacteria</taxon>
        <taxon>Rhodobacterales</taxon>
        <taxon>Roseobacteraceae</taxon>
        <taxon>Litoreibacter</taxon>
    </lineage>
</organism>
<dbReference type="Proteomes" id="UP000199658">
    <property type="component" value="Unassembled WGS sequence"/>
</dbReference>
<dbReference type="EMBL" id="FOYO01000001">
    <property type="protein sequence ID" value="SFR49358.1"/>
    <property type="molecule type" value="Genomic_DNA"/>
</dbReference>
<dbReference type="GO" id="GO:0003677">
    <property type="term" value="F:DNA binding"/>
    <property type="evidence" value="ECO:0007669"/>
    <property type="project" value="UniProtKB-KW"/>
</dbReference>
<dbReference type="Gene3D" id="2.60.120.10">
    <property type="entry name" value="Jelly Rolls"/>
    <property type="match status" value="1"/>
</dbReference>
<dbReference type="InterPro" id="IPR000595">
    <property type="entry name" value="cNMP-bd_dom"/>
</dbReference>
<dbReference type="InterPro" id="IPR014710">
    <property type="entry name" value="RmlC-like_jellyroll"/>
</dbReference>
<dbReference type="Pfam" id="PF00027">
    <property type="entry name" value="cNMP_binding"/>
    <property type="match status" value="1"/>
</dbReference>
<evidence type="ECO:0000256" key="1">
    <source>
        <dbReference type="ARBA" id="ARBA00023015"/>
    </source>
</evidence>
<proteinExistence type="predicted"/>
<keyword evidence="6" id="KW-0808">Transferase</keyword>
<dbReference type="PANTHER" id="PTHR24567">
    <property type="entry name" value="CRP FAMILY TRANSCRIPTIONAL REGULATORY PROTEIN"/>
    <property type="match status" value="1"/>
</dbReference>
<sequence>MCLQSGGFPILKNSQRFPSLLDAKILRGLPPATQAEFVDSCSLRVFKRSSIILHQGEPTDRMYLIAEGRVEVSYVSEAGHHSIIYHAMPGQILGTVETLSERPCAGTCTALSNTTLLFCRRPELLEKMQSPIVLRNFAADLHDVLRHDNRYKSVDQFFSAEQKICAYLEKLSDIRGVFSESQGYLADVVGCSRQTVNKELGRLRETGIIEMTKFGIEIRDTEALRSRLSELDRSRSQSSSSCA</sequence>
<gene>
    <name evidence="6" type="ORF">SAMN04488002_2506</name>
</gene>
<dbReference type="PROSITE" id="PS51063">
    <property type="entry name" value="HTH_CRP_2"/>
    <property type="match status" value="1"/>
</dbReference>
<keyword evidence="7" id="KW-1185">Reference proteome</keyword>
<dbReference type="AlphaFoldDB" id="A0A1I6H4K1"/>
<evidence type="ECO:0000313" key="7">
    <source>
        <dbReference type="Proteomes" id="UP000199658"/>
    </source>
</evidence>
<name>A0A1I6H4K1_9RHOB</name>
<evidence type="ECO:0000256" key="3">
    <source>
        <dbReference type="ARBA" id="ARBA00023163"/>
    </source>
</evidence>
<dbReference type="Gene3D" id="1.10.10.10">
    <property type="entry name" value="Winged helix-like DNA-binding domain superfamily/Winged helix DNA-binding domain"/>
    <property type="match status" value="1"/>
</dbReference>
<keyword evidence="3" id="KW-0804">Transcription</keyword>
<evidence type="ECO:0000259" key="4">
    <source>
        <dbReference type="PROSITE" id="PS50042"/>
    </source>
</evidence>
<dbReference type="GO" id="GO:0003700">
    <property type="term" value="F:DNA-binding transcription factor activity"/>
    <property type="evidence" value="ECO:0007669"/>
    <property type="project" value="TreeGrafter"/>
</dbReference>
<dbReference type="GO" id="GO:0005829">
    <property type="term" value="C:cytosol"/>
    <property type="evidence" value="ECO:0007669"/>
    <property type="project" value="TreeGrafter"/>
</dbReference>
<dbReference type="InterPro" id="IPR050397">
    <property type="entry name" value="Env_Response_Regulators"/>
</dbReference>
<keyword evidence="1" id="KW-0805">Transcription regulation</keyword>